<dbReference type="Gene3D" id="3.30.930.10">
    <property type="entry name" value="Bira Bifunctional Protein, Domain 2"/>
    <property type="match status" value="1"/>
</dbReference>
<keyword evidence="8" id="KW-0648">Protein biosynthesis</keyword>
<dbReference type="InterPro" id="IPR005146">
    <property type="entry name" value="B3/B4_tRNA-bd"/>
</dbReference>
<dbReference type="SUPFAM" id="SSF54991">
    <property type="entry name" value="Anticodon-binding domain of PheRS"/>
    <property type="match status" value="1"/>
</dbReference>
<evidence type="ECO:0000256" key="2">
    <source>
        <dbReference type="ARBA" id="ARBA00012814"/>
    </source>
</evidence>
<keyword evidence="6" id="KW-0067">ATP-binding</keyword>
<evidence type="ECO:0000256" key="5">
    <source>
        <dbReference type="ARBA" id="ARBA00022741"/>
    </source>
</evidence>
<dbReference type="Pfam" id="PF17759">
    <property type="entry name" value="tRNA_synthFbeta"/>
    <property type="match status" value="1"/>
</dbReference>
<evidence type="ECO:0000256" key="9">
    <source>
        <dbReference type="ARBA" id="ARBA00023146"/>
    </source>
</evidence>
<evidence type="ECO:0000313" key="13">
    <source>
        <dbReference type="Proteomes" id="UP000186383"/>
    </source>
</evidence>
<evidence type="ECO:0000256" key="1">
    <source>
        <dbReference type="ARBA" id="ARBA00001946"/>
    </source>
</evidence>
<keyword evidence="3 12" id="KW-0436">Ligase</keyword>
<organism evidence="12 13">
    <name type="scientific">Candidatus Nomurabacteria bacterium GW2011_GWA1_35_8</name>
    <dbReference type="NCBI Taxonomy" id="1618727"/>
    <lineage>
        <taxon>Bacteria</taxon>
        <taxon>Candidatus Nomuraibacteriota</taxon>
    </lineage>
</organism>
<dbReference type="InterPro" id="IPR005121">
    <property type="entry name" value="Fdx_antiC-bd"/>
</dbReference>
<evidence type="ECO:0000256" key="4">
    <source>
        <dbReference type="ARBA" id="ARBA00022723"/>
    </source>
</evidence>
<evidence type="ECO:0000256" key="6">
    <source>
        <dbReference type="ARBA" id="ARBA00022840"/>
    </source>
</evidence>
<evidence type="ECO:0000256" key="7">
    <source>
        <dbReference type="ARBA" id="ARBA00022842"/>
    </source>
</evidence>
<dbReference type="PROSITE" id="PS51483">
    <property type="entry name" value="B5"/>
    <property type="match status" value="1"/>
</dbReference>
<keyword evidence="4" id="KW-0479">Metal-binding</keyword>
<dbReference type="SMART" id="SM00896">
    <property type="entry name" value="FDX-ACB"/>
    <property type="match status" value="1"/>
</dbReference>
<accession>A0A0G0CYB1</accession>
<reference evidence="12 13" key="1">
    <citation type="journal article" date="2015" name="Nature">
        <title>rRNA introns, odd ribosomes, and small enigmatic genomes across a large radiation of phyla.</title>
        <authorList>
            <person name="Brown C.T."/>
            <person name="Hug L.A."/>
            <person name="Thomas B.C."/>
            <person name="Sharon I."/>
            <person name="Castelle C.J."/>
            <person name="Singh A."/>
            <person name="Wilkins M.J."/>
            <person name="Williams K.H."/>
            <person name="Banfield J.F."/>
        </authorList>
    </citation>
    <scope>NUCLEOTIDE SEQUENCE [LARGE SCALE GENOMIC DNA]</scope>
</reference>
<dbReference type="GO" id="GO:0000287">
    <property type="term" value="F:magnesium ion binding"/>
    <property type="evidence" value="ECO:0007669"/>
    <property type="project" value="InterPro"/>
</dbReference>
<dbReference type="GO" id="GO:0004826">
    <property type="term" value="F:phenylalanine-tRNA ligase activity"/>
    <property type="evidence" value="ECO:0007669"/>
    <property type="project" value="UniProtKB-EC"/>
</dbReference>
<dbReference type="GO" id="GO:0009328">
    <property type="term" value="C:phenylalanine-tRNA ligase complex"/>
    <property type="evidence" value="ECO:0007669"/>
    <property type="project" value="TreeGrafter"/>
</dbReference>
<dbReference type="SUPFAM" id="SSF46955">
    <property type="entry name" value="Putative DNA-binding domain"/>
    <property type="match status" value="2"/>
</dbReference>
<evidence type="ECO:0000313" key="12">
    <source>
        <dbReference type="EMBL" id="KKP86038.1"/>
    </source>
</evidence>
<evidence type="ECO:0000256" key="3">
    <source>
        <dbReference type="ARBA" id="ARBA00022598"/>
    </source>
</evidence>
<dbReference type="InterPro" id="IPR041616">
    <property type="entry name" value="PheRS_beta_core"/>
</dbReference>
<evidence type="ECO:0000259" key="10">
    <source>
        <dbReference type="PROSITE" id="PS51447"/>
    </source>
</evidence>
<dbReference type="PANTHER" id="PTHR10947">
    <property type="entry name" value="PHENYLALANYL-TRNA SYNTHETASE BETA CHAIN AND LEUCINE-RICH REPEAT-CONTAINING PROTEIN 47"/>
    <property type="match status" value="1"/>
</dbReference>
<dbReference type="GO" id="GO:0006432">
    <property type="term" value="P:phenylalanyl-tRNA aminoacylation"/>
    <property type="evidence" value="ECO:0007669"/>
    <property type="project" value="InterPro"/>
</dbReference>
<dbReference type="PROSITE" id="PS51447">
    <property type="entry name" value="FDX_ACB"/>
    <property type="match status" value="1"/>
</dbReference>
<dbReference type="Gene3D" id="3.30.70.380">
    <property type="entry name" value="Ferrodoxin-fold anticodon-binding domain"/>
    <property type="match status" value="1"/>
</dbReference>
<dbReference type="Pfam" id="PF03484">
    <property type="entry name" value="B5"/>
    <property type="match status" value="1"/>
</dbReference>
<dbReference type="Proteomes" id="UP000186383">
    <property type="component" value="Unassembled WGS sequence"/>
</dbReference>
<evidence type="ECO:0000256" key="8">
    <source>
        <dbReference type="ARBA" id="ARBA00022917"/>
    </source>
</evidence>
<dbReference type="Gene3D" id="3.30.56.10">
    <property type="match status" value="2"/>
</dbReference>
<comment type="caution">
    <text evidence="12">The sequence shown here is derived from an EMBL/GenBank/DDBJ whole genome shotgun (WGS) entry which is preliminary data.</text>
</comment>
<dbReference type="SUPFAM" id="SSF56037">
    <property type="entry name" value="PheT/TilS domain"/>
    <property type="match status" value="1"/>
</dbReference>
<dbReference type="PANTHER" id="PTHR10947:SF0">
    <property type="entry name" value="PHENYLALANINE--TRNA LIGASE BETA SUBUNIT"/>
    <property type="match status" value="1"/>
</dbReference>
<keyword evidence="5" id="KW-0547">Nucleotide-binding</keyword>
<dbReference type="GO" id="GO:0003723">
    <property type="term" value="F:RNA binding"/>
    <property type="evidence" value="ECO:0007669"/>
    <property type="project" value="InterPro"/>
</dbReference>
<dbReference type="Gene3D" id="3.50.40.10">
    <property type="entry name" value="Phenylalanyl-trna Synthetase, Chain B, domain 3"/>
    <property type="match status" value="1"/>
</dbReference>
<dbReference type="SMART" id="SM00874">
    <property type="entry name" value="B5"/>
    <property type="match status" value="1"/>
</dbReference>
<keyword evidence="7" id="KW-0460">Magnesium</keyword>
<dbReference type="InterPro" id="IPR045060">
    <property type="entry name" value="Phe-tRNA-ligase_IIc_bsu"/>
</dbReference>
<feature type="domain" description="B5" evidence="11">
    <location>
        <begin position="295"/>
        <end position="370"/>
    </location>
</feature>
<proteinExistence type="predicted"/>
<dbReference type="GO" id="GO:0005524">
    <property type="term" value="F:ATP binding"/>
    <property type="evidence" value="ECO:0007669"/>
    <property type="project" value="UniProtKB-KW"/>
</dbReference>
<name>A0A0G0CYB1_9BACT</name>
<dbReference type="EC" id="6.1.1.20" evidence="2"/>
<gene>
    <name evidence="12" type="ORF">UR88_C0001G0040</name>
</gene>
<dbReference type="Pfam" id="PF03147">
    <property type="entry name" value="FDX-ACB"/>
    <property type="match status" value="1"/>
</dbReference>
<dbReference type="InterPro" id="IPR009061">
    <property type="entry name" value="DNA-bd_dom_put_sf"/>
</dbReference>
<feature type="domain" description="FDX-ACB" evidence="10">
    <location>
        <begin position="529"/>
        <end position="619"/>
    </location>
</feature>
<dbReference type="InterPro" id="IPR036690">
    <property type="entry name" value="Fdx_antiC-bd_sf"/>
</dbReference>
<evidence type="ECO:0000259" key="11">
    <source>
        <dbReference type="PROSITE" id="PS51483"/>
    </source>
</evidence>
<dbReference type="SMART" id="SM00873">
    <property type="entry name" value="B3_4"/>
    <property type="match status" value="1"/>
</dbReference>
<dbReference type="InterPro" id="IPR045864">
    <property type="entry name" value="aa-tRNA-synth_II/BPL/LPL"/>
</dbReference>
<dbReference type="Pfam" id="PF03483">
    <property type="entry name" value="B3_4"/>
    <property type="match status" value="1"/>
</dbReference>
<dbReference type="AlphaFoldDB" id="A0A0G0CYB1"/>
<keyword evidence="9" id="KW-0030">Aminoacyl-tRNA synthetase</keyword>
<dbReference type="EMBL" id="LBQW01000001">
    <property type="protein sequence ID" value="KKP86038.1"/>
    <property type="molecule type" value="Genomic_DNA"/>
</dbReference>
<dbReference type="InterPro" id="IPR005147">
    <property type="entry name" value="tRNA_synthase_B5-dom"/>
</dbReference>
<dbReference type="PATRIC" id="fig|1618727.3.peg.43"/>
<sequence length="619" mass="70747">MKISYNWLKWYIPEIPKAEKVADIFMYHLCEVEGVEKIGEDTVFDLNILPNRAHDLLSHQGIARELASQLGIAYKDPTEMYKIPESKPTKLKIELKTEKCRRYMGRIVRNVKVEPSPDWVKKHLESIGQRSINNIVDATNIVMYDCGQPCHAFDLDKLVSEKIIVRTAKTAEMVELLGSEIIGNVKKSKAVLLSITDMIITDEKNVLAIAGVKGGKIAEVDKNTKNILIEVANFEPISVRKTSKKLGILTDSSKRFENDLSSELASYAMREISGLLVEYGETKFENIVDVYQDKQKEIKLSFSVDRVSKILGITVSLSEIEDIFKRYNFKYKNKAEEFEITIPPMRLDLMIEEDMAEEIGRILGYDKIKPKIPDIDFTPKVNEIHSKIDWARNKLLEDGYSEVMTYTFCEKGEVEVLASASDKKFLRTNLSDGLKESLKLNQLNVPLLEMNEIKIFEIGTVFKKDKEEIYVAYADKKEIKEMSLEKFYESASLQSSGNNFGAFALGDIGQGTHDALNYSPKTSHFMAWSIFPFIVRDIAVWVPVDVSNKEIEKIIKDNVGELVIRGPELFDEFKKDGKISYAFRLVFQSYERTLKDEEVNEIMVKIGHKISENSSWVIR</sequence>
<dbReference type="InterPro" id="IPR020825">
    <property type="entry name" value="Phe-tRNA_synthase-like_B3/B4"/>
</dbReference>
<protein>
    <recommendedName>
        <fullName evidence="2">phenylalanine--tRNA ligase</fullName>
        <ecNumber evidence="2">6.1.1.20</ecNumber>
    </recommendedName>
</protein>
<dbReference type="SUPFAM" id="SSF55681">
    <property type="entry name" value="Class II aaRS and biotin synthetases"/>
    <property type="match status" value="1"/>
</dbReference>
<comment type="cofactor">
    <cofactor evidence="1">
        <name>Mg(2+)</name>
        <dbReference type="ChEBI" id="CHEBI:18420"/>
    </cofactor>
</comment>